<evidence type="ECO:0000313" key="12">
    <source>
        <dbReference type="Proteomes" id="UP000249467"/>
    </source>
</evidence>
<reference evidence="11 12" key="1">
    <citation type="submission" date="2018-04" db="EMBL/GenBank/DDBJ databases">
        <authorList>
            <person name="Go L.Y."/>
            <person name="Mitchell J.A."/>
        </authorList>
    </citation>
    <scope>NUCLEOTIDE SEQUENCE [LARGE SCALE GENOMIC DNA]</scope>
    <source>
        <strain evidence="11">ULC066bin1</strain>
    </source>
</reference>
<evidence type="ECO:0000256" key="7">
    <source>
        <dbReference type="ARBA" id="ARBA00023010"/>
    </source>
</evidence>
<evidence type="ECO:0000256" key="3">
    <source>
        <dbReference type="ARBA" id="ARBA00022448"/>
    </source>
</evidence>
<evidence type="ECO:0000256" key="10">
    <source>
        <dbReference type="SAM" id="MobiDB-lite"/>
    </source>
</evidence>
<dbReference type="GO" id="GO:0009306">
    <property type="term" value="P:protein secretion"/>
    <property type="evidence" value="ECO:0007669"/>
    <property type="project" value="UniProtKB-UniRule"/>
</dbReference>
<keyword evidence="9" id="KW-1003">Cell membrane</keyword>
<accession>A0A2W4WNB8</accession>
<gene>
    <name evidence="11" type="ORF">DCF19_05385</name>
</gene>
<dbReference type="GO" id="GO:0005886">
    <property type="term" value="C:plasma membrane"/>
    <property type="evidence" value="ECO:0007669"/>
    <property type="project" value="UniProtKB-SubCell"/>
</dbReference>
<evidence type="ECO:0000256" key="5">
    <source>
        <dbReference type="ARBA" id="ARBA00022927"/>
    </source>
</evidence>
<feature type="transmembrane region" description="Helical" evidence="9">
    <location>
        <begin position="53"/>
        <end position="73"/>
    </location>
</feature>
<keyword evidence="4 9" id="KW-0812">Transmembrane</keyword>
<evidence type="ECO:0000256" key="6">
    <source>
        <dbReference type="ARBA" id="ARBA00022989"/>
    </source>
</evidence>
<evidence type="ECO:0000256" key="9">
    <source>
        <dbReference type="RuleBase" id="RU365087"/>
    </source>
</evidence>
<keyword evidence="8 9" id="KW-0472">Membrane</keyword>
<dbReference type="NCBIfam" id="TIGR00810">
    <property type="entry name" value="secG"/>
    <property type="match status" value="1"/>
</dbReference>
<dbReference type="InterPro" id="IPR004692">
    <property type="entry name" value="SecG"/>
</dbReference>
<evidence type="ECO:0000256" key="2">
    <source>
        <dbReference type="ARBA" id="ARBA00008445"/>
    </source>
</evidence>
<reference evidence="11 12" key="2">
    <citation type="submission" date="2018-06" db="EMBL/GenBank/DDBJ databases">
        <title>Metagenomic assembly of (sub)arctic Cyanobacteria and their associated microbiome from non-axenic cultures.</title>
        <authorList>
            <person name="Baurain D."/>
        </authorList>
    </citation>
    <scope>NUCLEOTIDE SEQUENCE [LARGE SCALE GENOMIC DNA]</scope>
    <source>
        <strain evidence="11">ULC066bin1</strain>
    </source>
</reference>
<evidence type="ECO:0000256" key="4">
    <source>
        <dbReference type="ARBA" id="ARBA00022692"/>
    </source>
</evidence>
<dbReference type="Proteomes" id="UP000249467">
    <property type="component" value="Unassembled WGS sequence"/>
</dbReference>
<comment type="caution">
    <text evidence="11">The sequence shown here is derived from an EMBL/GenBank/DDBJ whole genome shotgun (WGS) entry which is preliminary data.</text>
</comment>
<sequence>MYGTLKAIWAVVAICLVILILLHSPKSDGLGGFSGQAQLFSSTKSAETALNRVTWFLTAAFLGLTVVLSGGWFTAPALTAPPAAVQVAPSSQTAPNAKPIPLNLPATTPATPAEKPSDKP</sequence>
<keyword evidence="5 9" id="KW-0653">Protein transport</keyword>
<keyword evidence="3 9" id="KW-0813">Transport</keyword>
<organism evidence="11 12">
    <name type="scientific">Pseudanabaena frigida</name>
    <dbReference type="NCBI Taxonomy" id="945775"/>
    <lineage>
        <taxon>Bacteria</taxon>
        <taxon>Bacillati</taxon>
        <taxon>Cyanobacteriota</taxon>
        <taxon>Cyanophyceae</taxon>
        <taxon>Pseudanabaenales</taxon>
        <taxon>Pseudanabaenaceae</taxon>
        <taxon>Pseudanabaena</taxon>
    </lineage>
</organism>
<protein>
    <recommendedName>
        <fullName evidence="9">Protein-export membrane protein SecG</fullName>
    </recommendedName>
</protein>
<comment type="subcellular location">
    <subcellularLocation>
        <location evidence="9">Cell membrane</location>
        <topology evidence="9">Multi-pass membrane protein</topology>
    </subcellularLocation>
    <subcellularLocation>
        <location evidence="1">Membrane</location>
        <topology evidence="1">Multi-pass membrane protein</topology>
    </subcellularLocation>
</comment>
<evidence type="ECO:0000256" key="8">
    <source>
        <dbReference type="ARBA" id="ARBA00023136"/>
    </source>
</evidence>
<dbReference type="AlphaFoldDB" id="A0A2W4WNB8"/>
<comment type="caution">
    <text evidence="9">Lacks conserved residue(s) required for the propagation of feature annotation.</text>
</comment>
<name>A0A2W4WNB8_9CYAN</name>
<evidence type="ECO:0000313" key="11">
    <source>
        <dbReference type="EMBL" id="PZO43379.1"/>
    </source>
</evidence>
<proteinExistence type="inferred from homology"/>
<comment type="function">
    <text evidence="9">Involved in protein export. Participates in an early event of protein translocation.</text>
</comment>
<dbReference type="EMBL" id="QBML01000005">
    <property type="protein sequence ID" value="PZO43379.1"/>
    <property type="molecule type" value="Genomic_DNA"/>
</dbReference>
<feature type="region of interest" description="Disordered" evidence="10">
    <location>
        <begin position="86"/>
        <end position="120"/>
    </location>
</feature>
<dbReference type="GO" id="GO:0015450">
    <property type="term" value="F:protein-transporting ATPase activity"/>
    <property type="evidence" value="ECO:0007669"/>
    <property type="project" value="UniProtKB-UniRule"/>
</dbReference>
<evidence type="ECO:0000256" key="1">
    <source>
        <dbReference type="ARBA" id="ARBA00004141"/>
    </source>
</evidence>
<dbReference type="Pfam" id="PF03840">
    <property type="entry name" value="SecG"/>
    <property type="match status" value="1"/>
</dbReference>
<keyword evidence="7 9" id="KW-0811">Translocation</keyword>
<comment type="similarity">
    <text evidence="2 9">Belongs to the SecG family.</text>
</comment>
<keyword evidence="6 9" id="KW-1133">Transmembrane helix</keyword>